<comment type="caution">
    <text evidence="1">The sequence shown here is derived from an EMBL/GenBank/DDBJ whole genome shotgun (WGS) entry which is preliminary data.</text>
</comment>
<protein>
    <submittedName>
        <fullName evidence="1">Uncharacterized protein</fullName>
    </submittedName>
</protein>
<keyword evidence="2" id="KW-1185">Reference proteome</keyword>
<gene>
    <name evidence="1" type="ORF">GCM10009554_71250</name>
</gene>
<dbReference type="Proteomes" id="UP001500542">
    <property type="component" value="Unassembled WGS sequence"/>
</dbReference>
<name>A0ABN1RJY6_9ACTN</name>
<dbReference type="EMBL" id="BAAAHK010000020">
    <property type="protein sequence ID" value="GAA0958682.1"/>
    <property type="molecule type" value="Genomic_DNA"/>
</dbReference>
<proteinExistence type="predicted"/>
<reference evidence="1 2" key="1">
    <citation type="journal article" date="2019" name="Int. J. Syst. Evol. Microbiol.">
        <title>The Global Catalogue of Microorganisms (GCM) 10K type strain sequencing project: providing services to taxonomists for standard genome sequencing and annotation.</title>
        <authorList>
            <consortium name="The Broad Institute Genomics Platform"/>
            <consortium name="The Broad Institute Genome Sequencing Center for Infectious Disease"/>
            <person name="Wu L."/>
            <person name="Ma J."/>
        </authorList>
    </citation>
    <scope>NUCLEOTIDE SEQUENCE [LARGE SCALE GENOMIC DNA]</scope>
    <source>
        <strain evidence="1 2">JCM 10977</strain>
    </source>
</reference>
<evidence type="ECO:0000313" key="2">
    <source>
        <dbReference type="Proteomes" id="UP001500542"/>
    </source>
</evidence>
<organism evidence="1 2">
    <name type="scientific">Kribbella koreensis</name>
    <dbReference type="NCBI Taxonomy" id="57909"/>
    <lineage>
        <taxon>Bacteria</taxon>
        <taxon>Bacillati</taxon>
        <taxon>Actinomycetota</taxon>
        <taxon>Actinomycetes</taxon>
        <taxon>Propionibacteriales</taxon>
        <taxon>Kribbellaceae</taxon>
        <taxon>Kribbella</taxon>
    </lineage>
</organism>
<sequence>MLWATIVDLDVRFGIESGAGQEPPGTPGIRSADTHFPDRPIRWLPPATASSVARILAELRSKGRQKVVDCSNLQQATAWDRCGRQMRPARWTAGPAGLKSSTRCPLASSCLWFAGVLVGDQAEGSHSRDFEGPGHLDGWGWAYFRASSARIGIRSVQSGDSEPYRRLEETCDRWCRGW</sequence>
<evidence type="ECO:0000313" key="1">
    <source>
        <dbReference type="EMBL" id="GAA0958682.1"/>
    </source>
</evidence>
<accession>A0ABN1RJY6</accession>